<keyword evidence="4" id="KW-1185">Reference proteome</keyword>
<dbReference type="AlphaFoldDB" id="A0A939TQY9"/>
<dbReference type="EMBL" id="JAGFBF010000004">
    <property type="protein sequence ID" value="MBO2989487.1"/>
    <property type="molecule type" value="Genomic_DNA"/>
</dbReference>
<gene>
    <name evidence="3" type="ORF">J4H85_05695</name>
</gene>
<protein>
    <recommendedName>
        <fullName evidence="5">ECF transporter S component</fullName>
    </recommendedName>
</protein>
<feature type="transmembrane region" description="Helical" evidence="2">
    <location>
        <begin position="177"/>
        <end position="200"/>
    </location>
</feature>
<evidence type="ECO:0000256" key="1">
    <source>
        <dbReference type="SAM" id="MobiDB-lite"/>
    </source>
</evidence>
<name>A0A939TQY9_9MICO</name>
<proteinExistence type="predicted"/>
<feature type="transmembrane region" description="Helical" evidence="2">
    <location>
        <begin position="150"/>
        <end position="170"/>
    </location>
</feature>
<sequence length="344" mass="36123">MDDERKAAVTFDDIAAELRALRAQRGETSFAEISRRISVDRSADGVSEAAATPPRSTVYHAFRDGRARMDAALIREIAIALGESEARADTLRDRCQSAHRARASTPAPMEPVTRSDEAPQQTSFEQPPNDDLTHAPDHDAASSARAFGRWGIILLLLACVSMNALGALLVAELSLGLFLDMIGTTVAAVALGPGYGVAVATTSHGLAAVAAGSTASLPFTLVNISGALVWGYGVRSFAMGRTFARYFSLSLIAGCICAAVAVPVVLALFHDGTGHAADGLAETFRALGLPTVAAVFAGTLMTAIPDALVSGFVALCALLFVHARWRSEHGAIPLLDQLCLLRRN</sequence>
<evidence type="ECO:0008006" key="5">
    <source>
        <dbReference type="Google" id="ProtNLM"/>
    </source>
</evidence>
<keyword evidence="2" id="KW-0472">Membrane</keyword>
<keyword evidence="2" id="KW-1133">Transmembrane helix</keyword>
<evidence type="ECO:0000313" key="4">
    <source>
        <dbReference type="Proteomes" id="UP000668403"/>
    </source>
</evidence>
<organism evidence="3 4">
    <name type="scientific">Leucobacter tardus</name>
    <dbReference type="NCBI Taxonomy" id="501483"/>
    <lineage>
        <taxon>Bacteria</taxon>
        <taxon>Bacillati</taxon>
        <taxon>Actinomycetota</taxon>
        <taxon>Actinomycetes</taxon>
        <taxon>Micrococcales</taxon>
        <taxon>Microbacteriaceae</taxon>
        <taxon>Leucobacter</taxon>
    </lineage>
</organism>
<accession>A0A939TQY9</accession>
<dbReference type="Proteomes" id="UP000668403">
    <property type="component" value="Unassembled WGS sequence"/>
</dbReference>
<feature type="transmembrane region" description="Helical" evidence="2">
    <location>
        <begin position="206"/>
        <end position="234"/>
    </location>
</feature>
<feature type="transmembrane region" description="Helical" evidence="2">
    <location>
        <begin position="289"/>
        <end position="321"/>
    </location>
</feature>
<evidence type="ECO:0000313" key="3">
    <source>
        <dbReference type="EMBL" id="MBO2989487.1"/>
    </source>
</evidence>
<evidence type="ECO:0000256" key="2">
    <source>
        <dbReference type="SAM" id="Phobius"/>
    </source>
</evidence>
<feature type="region of interest" description="Disordered" evidence="1">
    <location>
        <begin position="91"/>
        <end position="138"/>
    </location>
</feature>
<reference evidence="3" key="1">
    <citation type="submission" date="2021-03" db="EMBL/GenBank/DDBJ databases">
        <title>Leucobacter chromiisoli sp. nov., isolated from chromium-containing soil of chemical plant.</title>
        <authorList>
            <person name="Xu Z."/>
        </authorList>
    </citation>
    <scope>NUCLEOTIDE SEQUENCE</scope>
    <source>
        <strain evidence="3">K 70/01</strain>
    </source>
</reference>
<keyword evidence="2" id="KW-0812">Transmembrane</keyword>
<comment type="caution">
    <text evidence="3">The sequence shown here is derived from an EMBL/GenBank/DDBJ whole genome shotgun (WGS) entry which is preliminary data.</text>
</comment>
<dbReference type="RefSeq" id="WP_208237764.1">
    <property type="nucleotide sequence ID" value="NZ_BAAAQU010000001.1"/>
</dbReference>
<feature type="transmembrane region" description="Helical" evidence="2">
    <location>
        <begin position="246"/>
        <end position="269"/>
    </location>
</feature>